<reference evidence="7" key="1">
    <citation type="submission" date="2016-11" db="EMBL/GenBank/DDBJ databases">
        <authorList>
            <person name="Varghese N."/>
            <person name="Submissions S."/>
        </authorList>
    </citation>
    <scope>NUCLEOTIDE SEQUENCE [LARGE SCALE GENOMIC DNA]</scope>
    <source>
        <strain evidence="7">DSM 16219</strain>
    </source>
</reference>
<evidence type="ECO:0000256" key="1">
    <source>
        <dbReference type="ARBA" id="ARBA00023015"/>
    </source>
</evidence>
<gene>
    <name evidence="6" type="ORF">SAMN02745216_01422</name>
</gene>
<keyword evidence="1" id="KW-0805">Transcription regulation</keyword>
<evidence type="ECO:0000313" key="6">
    <source>
        <dbReference type="EMBL" id="SHJ31944.1"/>
    </source>
</evidence>
<feature type="domain" description="HTH tetR-type" evidence="5">
    <location>
        <begin position="6"/>
        <end position="66"/>
    </location>
</feature>
<dbReference type="Gene3D" id="1.10.10.60">
    <property type="entry name" value="Homeodomain-like"/>
    <property type="match status" value="1"/>
</dbReference>
<accession>A0A1M6IBW8</accession>
<evidence type="ECO:0000313" key="7">
    <source>
        <dbReference type="Proteomes" id="UP000183994"/>
    </source>
</evidence>
<dbReference type="Gene3D" id="1.10.357.10">
    <property type="entry name" value="Tetracycline Repressor, domain 2"/>
    <property type="match status" value="1"/>
</dbReference>
<name>A0A1M6IBW8_9BACT</name>
<keyword evidence="7" id="KW-1185">Reference proteome</keyword>
<protein>
    <submittedName>
        <fullName evidence="6">Transcriptional regulator, TetR family</fullName>
    </submittedName>
</protein>
<evidence type="ECO:0000256" key="3">
    <source>
        <dbReference type="ARBA" id="ARBA00023163"/>
    </source>
</evidence>
<dbReference type="InterPro" id="IPR050109">
    <property type="entry name" value="HTH-type_TetR-like_transc_reg"/>
</dbReference>
<keyword evidence="2 4" id="KW-0238">DNA-binding</keyword>
<dbReference type="Proteomes" id="UP000183994">
    <property type="component" value="Unassembled WGS sequence"/>
</dbReference>
<dbReference type="InterPro" id="IPR001647">
    <property type="entry name" value="HTH_TetR"/>
</dbReference>
<dbReference type="PRINTS" id="PR00455">
    <property type="entry name" value="HTHTETR"/>
</dbReference>
<dbReference type="SUPFAM" id="SSF48498">
    <property type="entry name" value="Tetracyclin repressor-like, C-terminal domain"/>
    <property type="match status" value="1"/>
</dbReference>
<dbReference type="InterPro" id="IPR036271">
    <property type="entry name" value="Tet_transcr_reg_TetR-rel_C_sf"/>
</dbReference>
<organism evidence="6 7">
    <name type="scientific">Desulfatibacillum alkenivorans DSM 16219</name>
    <dbReference type="NCBI Taxonomy" id="1121393"/>
    <lineage>
        <taxon>Bacteria</taxon>
        <taxon>Pseudomonadati</taxon>
        <taxon>Thermodesulfobacteriota</taxon>
        <taxon>Desulfobacteria</taxon>
        <taxon>Desulfobacterales</taxon>
        <taxon>Desulfatibacillaceae</taxon>
        <taxon>Desulfatibacillum</taxon>
    </lineage>
</organism>
<dbReference type="InterPro" id="IPR015292">
    <property type="entry name" value="Tscrpt_reg_YbiH_C"/>
</dbReference>
<dbReference type="GO" id="GO:0003700">
    <property type="term" value="F:DNA-binding transcription factor activity"/>
    <property type="evidence" value="ECO:0007669"/>
    <property type="project" value="TreeGrafter"/>
</dbReference>
<evidence type="ECO:0000256" key="2">
    <source>
        <dbReference type="ARBA" id="ARBA00023125"/>
    </source>
</evidence>
<evidence type="ECO:0000256" key="4">
    <source>
        <dbReference type="PROSITE-ProRule" id="PRU00335"/>
    </source>
</evidence>
<dbReference type="PANTHER" id="PTHR30055:SF234">
    <property type="entry name" value="HTH-TYPE TRANSCRIPTIONAL REGULATOR BETI"/>
    <property type="match status" value="1"/>
</dbReference>
<dbReference type="EMBL" id="FQZU01000006">
    <property type="protein sequence ID" value="SHJ31944.1"/>
    <property type="molecule type" value="Genomic_DNA"/>
</dbReference>
<dbReference type="AlphaFoldDB" id="A0A1M6IBW8"/>
<dbReference type="STRING" id="1121393.SAMN02745216_01422"/>
<dbReference type="SUPFAM" id="SSF46689">
    <property type="entry name" value="Homeodomain-like"/>
    <property type="match status" value="1"/>
</dbReference>
<dbReference type="RefSeq" id="WP_073474416.1">
    <property type="nucleotide sequence ID" value="NZ_FQZU01000006.1"/>
</dbReference>
<dbReference type="PANTHER" id="PTHR30055">
    <property type="entry name" value="HTH-TYPE TRANSCRIPTIONAL REGULATOR RUTR"/>
    <property type="match status" value="1"/>
</dbReference>
<sequence>MTTDKKNTKEKILEAAGEVFAQKGYAGATVREICDLAGANVASVNYYYGGKEGLYKDLCHHLFAEVFDQFPVTKDFPEGTGPEERLAFFVEGMLNRLLEHVQEGGLPKKSQLLARELAAPTKVMDSLVETFVRPTAGQALDLIRRILGPNVPEKEAAKCLLSMVGQCVYYSLARPIFSRLELLDLNQPGIVQELAEHITRFSLGGMAAVRREAEGDTVSGAGGGREGMA</sequence>
<dbReference type="PROSITE" id="PS50977">
    <property type="entry name" value="HTH_TETR_2"/>
    <property type="match status" value="1"/>
</dbReference>
<proteinExistence type="predicted"/>
<feature type="DNA-binding region" description="H-T-H motif" evidence="4">
    <location>
        <begin position="29"/>
        <end position="48"/>
    </location>
</feature>
<dbReference type="GO" id="GO:0000976">
    <property type="term" value="F:transcription cis-regulatory region binding"/>
    <property type="evidence" value="ECO:0007669"/>
    <property type="project" value="TreeGrafter"/>
</dbReference>
<keyword evidence="3" id="KW-0804">Transcription</keyword>
<dbReference type="InterPro" id="IPR009057">
    <property type="entry name" value="Homeodomain-like_sf"/>
</dbReference>
<evidence type="ECO:0000259" key="5">
    <source>
        <dbReference type="PROSITE" id="PS50977"/>
    </source>
</evidence>
<dbReference type="OrthoDB" id="9790413at2"/>
<dbReference type="Pfam" id="PF00440">
    <property type="entry name" value="TetR_N"/>
    <property type="match status" value="1"/>
</dbReference>
<dbReference type="Pfam" id="PF09209">
    <property type="entry name" value="CecR_C"/>
    <property type="match status" value="1"/>
</dbReference>